<dbReference type="KEGG" id="lgi:LOTGIDRAFT_231000"/>
<dbReference type="HOGENOM" id="CLU_039973_0_0_1"/>
<dbReference type="InterPro" id="IPR032675">
    <property type="entry name" value="LRR_dom_sf"/>
</dbReference>
<dbReference type="STRING" id="225164.V4AYD3"/>
<proteinExistence type="predicted"/>
<dbReference type="InterPro" id="IPR057207">
    <property type="entry name" value="FBXL15_LRR"/>
</dbReference>
<dbReference type="GO" id="GO:0019005">
    <property type="term" value="C:SCF ubiquitin ligase complex"/>
    <property type="evidence" value="ECO:0007669"/>
    <property type="project" value="TreeGrafter"/>
</dbReference>
<dbReference type="PANTHER" id="PTHR13318">
    <property type="entry name" value="PARTNER OF PAIRED, ISOFORM B-RELATED"/>
    <property type="match status" value="1"/>
</dbReference>
<dbReference type="Gene3D" id="3.80.10.10">
    <property type="entry name" value="Ribonuclease Inhibitor"/>
    <property type="match status" value="2"/>
</dbReference>
<reference evidence="3 4" key="1">
    <citation type="journal article" date="2013" name="Nature">
        <title>Insights into bilaterian evolution from three spiralian genomes.</title>
        <authorList>
            <person name="Simakov O."/>
            <person name="Marletaz F."/>
            <person name="Cho S.J."/>
            <person name="Edsinger-Gonzales E."/>
            <person name="Havlak P."/>
            <person name="Hellsten U."/>
            <person name="Kuo D.H."/>
            <person name="Larsson T."/>
            <person name="Lv J."/>
            <person name="Arendt D."/>
            <person name="Savage R."/>
            <person name="Osoegawa K."/>
            <person name="de Jong P."/>
            <person name="Grimwood J."/>
            <person name="Chapman J.A."/>
            <person name="Shapiro H."/>
            <person name="Aerts A."/>
            <person name="Otillar R.P."/>
            <person name="Terry A.Y."/>
            <person name="Boore J.L."/>
            <person name="Grigoriev I.V."/>
            <person name="Lindberg D.R."/>
            <person name="Seaver E.C."/>
            <person name="Weisblat D.A."/>
            <person name="Putnam N.H."/>
            <person name="Rokhsar D.S."/>
        </authorList>
    </citation>
    <scope>NUCLEOTIDE SEQUENCE [LARGE SCALE GENOMIC DNA]</scope>
</reference>
<feature type="domain" description="F-box" evidence="2">
    <location>
        <begin position="117"/>
        <end position="164"/>
    </location>
</feature>
<protein>
    <recommendedName>
        <fullName evidence="2">F-box domain-containing protein</fullName>
    </recommendedName>
</protein>
<accession>V4AYD3</accession>
<dbReference type="OrthoDB" id="10257471at2759"/>
<keyword evidence="1" id="KW-0833">Ubl conjugation pathway</keyword>
<dbReference type="RefSeq" id="XP_009049262.1">
    <property type="nucleotide sequence ID" value="XM_009051014.1"/>
</dbReference>
<dbReference type="EMBL" id="KB200869">
    <property type="protein sequence ID" value="ESP00071.1"/>
    <property type="molecule type" value="Genomic_DNA"/>
</dbReference>
<dbReference type="InterPro" id="IPR001810">
    <property type="entry name" value="F-box_dom"/>
</dbReference>
<dbReference type="AlphaFoldDB" id="V4AYD3"/>
<dbReference type="SUPFAM" id="SSF81383">
    <property type="entry name" value="F-box domain"/>
    <property type="match status" value="1"/>
</dbReference>
<keyword evidence="4" id="KW-1185">Reference proteome</keyword>
<dbReference type="Proteomes" id="UP000030746">
    <property type="component" value="Unassembled WGS sequence"/>
</dbReference>
<dbReference type="OMA" id="VYLIGCK"/>
<dbReference type="PROSITE" id="PS50181">
    <property type="entry name" value="FBOX"/>
    <property type="match status" value="1"/>
</dbReference>
<evidence type="ECO:0000313" key="3">
    <source>
        <dbReference type="EMBL" id="ESP00071.1"/>
    </source>
</evidence>
<dbReference type="GeneID" id="20248433"/>
<sequence>MEEGIEIQELEGTEMILQKMDSLDLEDLTSAWGSSSPNSALTVRTQGDPLVAWDSENLAINSSEDVTNLQERQLSRKNKSDALLNRENPSILTEKENYSKFENIPPDHLLLSSKMAESSFSYLPDEMTIKIFTYVSQKCLLSSVSRVCRNWSYLAFDSTLWTSVNIENLEIVSSVDLCQLLKQIPGTQRLLTLSNIKDLTSGTLKIVTDMVPNLKKIDLGFCTFDIIGLNTIVKNLEKLESLNLEGCTCSFGDRFVVMLGEAKQLKHLNLSHCVLSDQQLIYLSRQLNEIHSLDVNGILYISDLSMKVLLTKHCNFLQVLKLDGEELSDDTMYLVSTCIYLQTLQIFFCELLTDASLKYLQNLENLQHLTLRKGPEFSTSGFLSFFKNCNLSGIRSLDVSECPDLSDKSIHSLVQQCGSKIERINLSWCWNLSEKSLISIVDHCRNLKELIFVGVDIRGDCLHRVPEEMPNLVLCDFEKCSFVNDELLENIVKEKPDIVIMNYHGEKFMNIHS</sequence>
<dbReference type="InterPro" id="IPR006553">
    <property type="entry name" value="Leu-rich_rpt_Cys-con_subtyp"/>
</dbReference>
<evidence type="ECO:0000256" key="1">
    <source>
        <dbReference type="ARBA" id="ARBA00022786"/>
    </source>
</evidence>
<gene>
    <name evidence="3" type="ORF">LOTGIDRAFT_231000</name>
</gene>
<dbReference type="Pfam" id="PF12937">
    <property type="entry name" value="F-box-like"/>
    <property type="match status" value="1"/>
</dbReference>
<evidence type="ECO:0000313" key="4">
    <source>
        <dbReference type="Proteomes" id="UP000030746"/>
    </source>
</evidence>
<name>V4AYD3_LOTGI</name>
<dbReference type="Pfam" id="PF25372">
    <property type="entry name" value="DUF7885"/>
    <property type="match status" value="1"/>
</dbReference>
<dbReference type="InterPro" id="IPR036047">
    <property type="entry name" value="F-box-like_dom_sf"/>
</dbReference>
<dbReference type="SUPFAM" id="SSF52047">
    <property type="entry name" value="RNI-like"/>
    <property type="match status" value="1"/>
</dbReference>
<dbReference type="SMART" id="SM00367">
    <property type="entry name" value="LRR_CC"/>
    <property type="match status" value="6"/>
</dbReference>
<dbReference type="CTD" id="20248433"/>
<dbReference type="GO" id="GO:0031146">
    <property type="term" value="P:SCF-dependent proteasomal ubiquitin-dependent protein catabolic process"/>
    <property type="evidence" value="ECO:0007669"/>
    <property type="project" value="TreeGrafter"/>
</dbReference>
<organism evidence="3 4">
    <name type="scientific">Lottia gigantea</name>
    <name type="common">Giant owl limpet</name>
    <dbReference type="NCBI Taxonomy" id="225164"/>
    <lineage>
        <taxon>Eukaryota</taxon>
        <taxon>Metazoa</taxon>
        <taxon>Spiralia</taxon>
        <taxon>Lophotrochozoa</taxon>
        <taxon>Mollusca</taxon>
        <taxon>Gastropoda</taxon>
        <taxon>Patellogastropoda</taxon>
        <taxon>Lottioidea</taxon>
        <taxon>Lottiidae</taxon>
        <taxon>Lottia</taxon>
    </lineage>
</organism>
<evidence type="ECO:0000259" key="2">
    <source>
        <dbReference type="PROSITE" id="PS50181"/>
    </source>
</evidence>